<evidence type="ECO:0000259" key="8">
    <source>
        <dbReference type="Pfam" id="PF17851"/>
    </source>
</evidence>
<proteinExistence type="inferred from homology"/>
<dbReference type="Gene3D" id="2.115.10.20">
    <property type="entry name" value="Glycosyl hydrolase domain, family 43"/>
    <property type="match status" value="1"/>
</dbReference>
<dbReference type="CDD" id="cd18617">
    <property type="entry name" value="GH43_XynB-like"/>
    <property type="match status" value="1"/>
</dbReference>
<dbReference type="PANTHER" id="PTHR42812">
    <property type="entry name" value="BETA-XYLOSIDASE"/>
    <property type="match status" value="1"/>
</dbReference>
<feature type="domain" description="Heterokaryon incompatibility" evidence="7">
    <location>
        <begin position="346"/>
        <end position="495"/>
    </location>
</feature>
<dbReference type="GeneID" id="43621127"/>
<dbReference type="InterPro" id="IPR041542">
    <property type="entry name" value="GH43_C2"/>
</dbReference>
<dbReference type="Gene3D" id="2.60.120.200">
    <property type="match status" value="1"/>
</dbReference>
<evidence type="ECO:0000256" key="4">
    <source>
        <dbReference type="PIRSR" id="PIRSR606710-1"/>
    </source>
</evidence>
<dbReference type="Proteomes" id="UP000011096">
    <property type="component" value="Unassembled WGS sequence"/>
</dbReference>
<gene>
    <name evidence="9" type="ORF">CGGC5_v016571</name>
</gene>
<evidence type="ECO:0000259" key="7">
    <source>
        <dbReference type="Pfam" id="PF06985"/>
    </source>
</evidence>
<dbReference type="Pfam" id="PF06985">
    <property type="entry name" value="HET"/>
    <property type="match status" value="1"/>
</dbReference>
<comment type="similarity">
    <text evidence="1">Belongs to the glycosyl hydrolase 43 family.</text>
</comment>
<feature type="active site" description="Proton acceptor" evidence="4">
    <location>
        <position position="863"/>
    </location>
</feature>
<feature type="site" description="Important for catalytic activity, responsible for pKa modulation of the active site Glu and correct orientation of both the proton donor and substrate" evidence="5">
    <location>
        <position position="976"/>
    </location>
</feature>
<dbReference type="OrthoDB" id="2139957at2759"/>
<evidence type="ECO:0000256" key="1">
    <source>
        <dbReference type="ARBA" id="ARBA00009865"/>
    </source>
</evidence>
<feature type="signal peptide" evidence="6">
    <location>
        <begin position="1"/>
        <end position="19"/>
    </location>
</feature>
<reference evidence="9 10" key="1">
    <citation type="submission" date="2012-08" db="EMBL/GenBank/DDBJ databases">
        <authorList>
            <person name="Gan P.H.P."/>
            <person name="Ikeda K."/>
            <person name="Irieda H."/>
            <person name="Narusaka M."/>
            <person name="O'Connell R.J."/>
            <person name="Narusaka Y."/>
            <person name="Takano Y."/>
            <person name="Kubo Y."/>
            <person name="Shirasu K."/>
        </authorList>
    </citation>
    <scope>NUCLEOTIDE SEQUENCE [LARGE SCALE GENOMIC DNA]</scope>
    <source>
        <strain evidence="9 10">Nara gc5</strain>
    </source>
</reference>
<comment type="caution">
    <text evidence="9">The sequence shown here is derived from an EMBL/GenBank/DDBJ whole genome shotgun (WGS) entry which is preliminary data.</text>
</comment>
<organism evidence="9 10">
    <name type="scientific">Colletotrichum fructicola (strain Nara gc5)</name>
    <name type="common">Anthracnose fungus</name>
    <name type="synonym">Colletotrichum gloeosporioides (strain Nara gc5)</name>
    <dbReference type="NCBI Taxonomy" id="1213859"/>
    <lineage>
        <taxon>Eukaryota</taxon>
        <taxon>Fungi</taxon>
        <taxon>Dikarya</taxon>
        <taxon>Ascomycota</taxon>
        <taxon>Pezizomycotina</taxon>
        <taxon>Sordariomycetes</taxon>
        <taxon>Hypocreomycetidae</taxon>
        <taxon>Glomerellales</taxon>
        <taxon>Glomerellaceae</taxon>
        <taxon>Colletotrichum</taxon>
        <taxon>Colletotrichum gloeosporioides species complex</taxon>
    </lineage>
</organism>
<name>A0A7J6IEM6_COLFN</name>
<dbReference type="EMBL" id="ANPB02000011">
    <property type="protein sequence ID" value="KAF4474323.1"/>
    <property type="molecule type" value="Genomic_DNA"/>
</dbReference>
<dbReference type="SUPFAM" id="SSF75005">
    <property type="entry name" value="Arabinanase/levansucrase/invertase"/>
    <property type="match status" value="1"/>
</dbReference>
<dbReference type="InterPro" id="IPR006710">
    <property type="entry name" value="Glyco_hydro_43"/>
</dbReference>
<evidence type="ECO:0000256" key="3">
    <source>
        <dbReference type="ARBA" id="ARBA00023295"/>
    </source>
</evidence>
<dbReference type="RefSeq" id="XP_066006956.1">
    <property type="nucleotide sequence ID" value="XM_066153543.1"/>
</dbReference>
<dbReference type="PANTHER" id="PTHR42812:SF16">
    <property type="entry name" value="HYDROLASE, PUTATIVE (AFU_ORTHOLOGUE AFUA_7G06110)-RELATED"/>
    <property type="match status" value="1"/>
</dbReference>
<keyword evidence="3" id="KW-0326">Glycosidase</keyword>
<dbReference type="InterPro" id="IPR013320">
    <property type="entry name" value="ConA-like_dom_sf"/>
</dbReference>
<dbReference type="Pfam" id="PF04616">
    <property type="entry name" value="Glyco_hydro_43"/>
    <property type="match status" value="1"/>
</dbReference>
<evidence type="ECO:0000313" key="9">
    <source>
        <dbReference type="EMBL" id="KAF4474323.1"/>
    </source>
</evidence>
<feature type="active site" description="Proton donor" evidence="4">
    <location>
        <position position="1038"/>
    </location>
</feature>
<evidence type="ECO:0000313" key="10">
    <source>
        <dbReference type="Proteomes" id="UP000011096"/>
    </source>
</evidence>
<dbReference type="InterPro" id="IPR051795">
    <property type="entry name" value="Glycosyl_Hydrlase_43"/>
</dbReference>
<keyword evidence="2" id="KW-0378">Hydrolase</keyword>
<evidence type="ECO:0000256" key="2">
    <source>
        <dbReference type="ARBA" id="ARBA00022801"/>
    </source>
</evidence>
<evidence type="ECO:0000256" key="6">
    <source>
        <dbReference type="SAM" id="SignalP"/>
    </source>
</evidence>
<keyword evidence="6" id="KW-0732">Signal</keyword>
<protein>
    <submittedName>
        <fullName evidence="9">Non-reducing end alpha-L-arabinofuranosidase BoGH43A</fullName>
    </submittedName>
</protein>
<dbReference type="GO" id="GO:0004553">
    <property type="term" value="F:hydrolase activity, hydrolyzing O-glycosyl compounds"/>
    <property type="evidence" value="ECO:0007669"/>
    <property type="project" value="InterPro"/>
</dbReference>
<dbReference type="InParanoid" id="A0A7J6IEM6"/>
<keyword evidence="10" id="KW-1185">Reference proteome</keyword>
<dbReference type="InterPro" id="IPR023296">
    <property type="entry name" value="Glyco_hydro_beta-prop_sf"/>
</dbReference>
<feature type="domain" description="Beta-xylosidase C-terminal Concanavalin A-like" evidence="8">
    <location>
        <begin position="1172"/>
        <end position="1379"/>
    </location>
</feature>
<reference evidence="9 10" key="2">
    <citation type="submission" date="2020-04" db="EMBL/GenBank/DDBJ databases">
        <title>Genome sequencing and assembly of multiple isolates from the Colletotrichum gloeosporioides species complex.</title>
        <authorList>
            <person name="Gan P."/>
            <person name="Shirasu K."/>
        </authorList>
    </citation>
    <scope>NUCLEOTIDE SEQUENCE [LARGE SCALE GENOMIC DNA]</scope>
    <source>
        <strain evidence="9 10">Nara gc5</strain>
    </source>
</reference>
<dbReference type="InterPro" id="IPR010730">
    <property type="entry name" value="HET"/>
</dbReference>
<dbReference type="SUPFAM" id="SSF49899">
    <property type="entry name" value="Concanavalin A-like lectins/glucanases"/>
    <property type="match status" value="1"/>
</dbReference>
<dbReference type="Pfam" id="PF17851">
    <property type="entry name" value="GH43_C2"/>
    <property type="match status" value="1"/>
</dbReference>
<sequence length="1409" mass="157823">MQFTATLTLLITAITGASASVDQYDGVVCNIDHLSKTNKIFMTARHTPDGAYRYLNGLNGKAVQSAGPGRCTRVSCAHNLGVYFCNDNRHTIKVPWSKIAKYANDIGMICGRAVHTPNKKGQKDPYGRDHFGKIVLGRELLSKRPKAQQRPLDRELPEYFTDRTPPHMWPLHVALDIAFGGGSKAKSNRDMEVVHEAVDAGCPFFAWLREHIARSSSPIERLLQVKMKFILNSSRENLADVYRCDLVVRMTDGHRHYLLPMPSLDVESDEGETATEPAVFRTIDGSSDVESGIGQIRRRLAWCLECHKDECRQETEVRPLRFISVGTGDMTSVHITKLSSTGTDPYVALSYCWGSDQFVKTTSLNLSQHEDMIKITSLPKTIQDAIFVTQKLGIGLLWVDSLCIVQDDTKSLAKEVQHMADYYANSVLTISAARAKSCHDGFLSRNNKRDTNMLTQFYFPVHFGEKRDVASYLKLVPPTQQEDLPIDARGWTFQESIMATRLATFGERRIWWSCMARGANQTRSVGHNVLRTEIFDYRRDMHVGGPQWRQEYELRRLTLWARLLNDYTSRVLFVPQDRLPAIAGIARMAASFFNNPEKPVLPLKERALHSSYIAPSWSWASYTGQVSWNWPNYATLPAQSYLGTDRELTDPRDPDIQEVSVSLCNDVAPYGAIAAGFLRLNCITFDPSQLTRGPRRHLELLFDADGNESTSLDAVDWPYSDEYGGLLCIHVSNYEGDYPRGLILAPNEDCTYRRSIANKRSRLYNLPFCDCSISLRKRKAHSRELIASNDWTACRDQTPGALTHFEPTTPIGTRRDDSCSMPGRRKAWPFAKAVDAGRAAAALLLAAGVSAIKNPVLPGWNPDPAILRVEDTYYMAVSSFTYFPGVPVYKSKDLANWELVSHVLKTPEHLPIYGISHGEGVWAPSFSYHDGLFYITSMTRWGSDPNWRSWPRIWYISSPDLVTWSDYTWAEPYGIDPDIFHDVDAGKTYLNLMGVNNNYDRFWGITQCEINLTTGKCVGPYRSLWNGTLPNIASARPEGPKMFKRGDYYYLLIAEGGTSTGHRATIGRSKSPEGPFEGAPNNPLIYNGADQNLTVQSTGHATFTDTPDGEWYASLLARRNVNGRSVLGREAFLVKVDWEDDWPMMNGGEPLMLSQSIDGGPDQQLPKPKWTDNFSGAELDLSWYQVRTPYTENFRLKSSAASNDKRIVANESSSGGLVFNPNVFTLGDRDTPAAVFHKQTSLNMTFSAKLLPTEKGLGPRQSVGIASYLSEVNHQDIGVRGCWNMTGLCLYVDLLPTSDGANTRPNSTEYPLGQSTIPSDLTLHIRAAPLTYSLGYSRGSNSTSPTWVKEFSSRQMSANPGYPNFEGAMFALFASGNGEPWPYDAPDVGFSSVEEVYYEENLPDYDDWN</sequence>
<feature type="chain" id="PRO_5029494522" evidence="6">
    <location>
        <begin position="20"/>
        <end position="1409"/>
    </location>
</feature>
<dbReference type="GO" id="GO:0005975">
    <property type="term" value="P:carbohydrate metabolic process"/>
    <property type="evidence" value="ECO:0007669"/>
    <property type="project" value="InterPro"/>
</dbReference>
<accession>A0A7J6IEM6</accession>
<evidence type="ECO:0000256" key="5">
    <source>
        <dbReference type="PIRSR" id="PIRSR606710-2"/>
    </source>
</evidence>